<dbReference type="OrthoDB" id="9763290at2"/>
<dbReference type="NCBIfam" id="TIGR01536">
    <property type="entry name" value="asn_synth_AEB"/>
    <property type="match status" value="1"/>
</dbReference>
<protein>
    <recommendedName>
        <fullName evidence="3">asparagine synthase (glutamine-hydrolyzing)</fullName>
        <ecNumber evidence="3">6.3.5.4</ecNumber>
    </recommendedName>
</protein>
<dbReference type="PIRSF" id="PIRSF001589">
    <property type="entry name" value="Asn_synthetase_glu-h"/>
    <property type="match status" value="1"/>
</dbReference>
<dbReference type="GO" id="GO:0005524">
    <property type="term" value="F:ATP binding"/>
    <property type="evidence" value="ECO:0007669"/>
    <property type="project" value="UniProtKB-KW"/>
</dbReference>
<dbReference type="SUPFAM" id="SSF56235">
    <property type="entry name" value="N-terminal nucleophile aminohydrolases (Ntn hydrolases)"/>
    <property type="match status" value="1"/>
</dbReference>
<dbReference type="InterPro" id="IPR006426">
    <property type="entry name" value="Asn_synth_AEB"/>
</dbReference>
<dbReference type="RefSeq" id="WP_077805973.1">
    <property type="nucleotide sequence ID" value="NZ_BJXS01000004.1"/>
</dbReference>
<dbReference type="Gene3D" id="3.60.20.10">
    <property type="entry name" value="Glutamine Phosphoribosylpyrophosphate, subunit 1, domain 1"/>
    <property type="match status" value="1"/>
</dbReference>
<dbReference type="GO" id="GO:0004066">
    <property type="term" value="F:asparagine synthase (glutamine-hydrolyzing) activity"/>
    <property type="evidence" value="ECO:0007669"/>
    <property type="project" value="UniProtKB-EC"/>
</dbReference>
<dbReference type="InterPro" id="IPR001962">
    <property type="entry name" value="Asn_synthase"/>
</dbReference>
<dbReference type="PANTHER" id="PTHR43284">
    <property type="entry name" value="ASPARAGINE SYNTHETASE (GLUTAMINE-HYDROLYZING)"/>
    <property type="match status" value="1"/>
</dbReference>
<dbReference type="SUPFAM" id="SSF52402">
    <property type="entry name" value="Adenine nucleotide alpha hydrolases-like"/>
    <property type="match status" value="1"/>
</dbReference>
<dbReference type="CDD" id="cd00712">
    <property type="entry name" value="AsnB"/>
    <property type="match status" value="1"/>
</dbReference>
<accession>A0A1U9KMH5</accession>
<comment type="similarity">
    <text evidence="2">Belongs to the asparagine synthetase family.</text>
</comment>
<dbReference type="PROSITE" id="PS51278">
    <property type="entry name" value="GATASE_TYPE_2"/>
    <property type="match status" value="1"/>
</dbReference>
<dbReference type="KEGG" id="nch:A0U93_02545"/>
<dbReference type="InterPro" id="IPR017932">
    <property type="entry name" value="GATase_2_dom"/>
</dbReference>
<name>A0A1U9KMH5_9PROT</name>
<keyword evidence="9" id="KW-1185">Reference proteome</keyword>
<comment type="pathway">
    <text evidence="1">Amino-acid biosynthesis; L-asparagine biosynthesis; L-asparagine from L-aspartate (L-Gln route): step 1/1.</text>
</comment>
<organism evidence="8 9">
    <name type="scientific">Neoasaia chiangmaiensis</name>
    <dbReference type="NCBI Taxonomy" id="320497"/>
    <lineage>
        <taxon>Bacteria</taxon>
        <taxon>Pseudomonadati</taxon>
        <taxon>Pseudomonadota</taxon>
        <taxon>Alphaproteobacteria</taxon>
        <taxon>Acetobacterales</taxon>
        <taxon>Acetobacteraceae</taxon>
        <taxon>Neoasaia</taxon>
    </lineage>
</organism>
<sequence>MCGIAGLACKPGVSPDPTLLKAMSAALRHRGPDGMGEYVTDRAALCHRRLSIIDLAGGAQPLTLGSIALVANGEIYNDPALRQSLPDIHFRTGSDCETPLALWPRLGVDYPAALRGMYAIALLDGSTPANDIILSRDPFGIKPLYIATYDGGIAFASEPQALLSAGIGARAVRPEIRDQLLAFQFTFGCETIYPGIRRLAPGETLRIVDGRIVERKLHPAMPPRPAGPPLLTSEAAALEQLDRALIDTVTAHERADVPFGLFLSGGIDSSSLLAAMVKGGCQKPRAWTARFDVGCADESRHAAEIAAAAGARHEILTIDDDMLWRDLPRIVAAMDDPVADYAIIPTWFLARAARAEATVILSGEGGDELFAGYGRYRRATTPWWRGGKMPHRKSAFRGRNHLARTKSPKPYASSSSGGRMSHLERAQASDISEWLPNDLLIKLDRCLMAHGLEGRTPLLDPVMAGFAATLPDHLKIRNGQGKYLLRRWLQNNMPAARPFAPKQGFTVPIGTWIAQKAPALAPLVSRNAGIRAAGQSTKVQRLFEDAANRRFGRAAWHLLFYALWHRIHIEGASADGDVFDTLATH</sequence>
<gene>
    <name evidence="8" type="ORF">A0U93_02545</name>
</gene>
<keyword evidence="5" id="KW-0067">ATP-binding</keyword>
<evidence type="ECO:0000313" key="8">
    <source>
        <dbReference type="EMBL" id="AQS87004.1"/>
    </source>
</evidence>
<dbReference type="GO" id="GO:0005829">
    <property type="term" value="C:cytosol"/>
    <property type="evidence" value="ECO:0007669"/>
    <property type="project" value="TreeGrafter"/>
</dbReference>
<evidence type="ECO:0000256" key="7">
    <source>
        <dbReference type="ARBA" id="ARBA00048741"/>
    </source>
</evidence>
<evidence type="ECO:0000256" key="3">
    <source>
        <dbReference type="ARBA" id="ARBA00012737"/>
    </source>
</evidence>
<reference evidence="8 9" key="1">
    <citation type="submission" date="2016-03" db="EMBL/GenBank/DDBJ databases">
        <title>Acetic acid bacteria sequencing.</title>
        <authorList>
            <person name="Brandt J."/>
            <person name="Jakob F."/>
            <person name="Vogel R.F."/>
        </authorList>
    </citation>
    <scope>NUCLEOTIDE SEQUENCE [LARGE SCALE GENOMIC DNA]</scope>
    <source>
        <strain evidence="8 9">NBRC 101099</strain>
    </source>
</reference>
<proteinExistence type="inferred from homology"/>
<evidence type="ECO:0000256" key="5">
    <source>
        <dbReference type="ARBA" id="ARBA00022840"/>
    </source>
</evidence>
<evidence type="ECO:0000256" key="1">
    <source>
        <dbReference type="ARBA" id="ARBA00005187"/>
    </source>
</evidence>
<comment type="catalytic activity">
    <reaction evidence="7">
        <text>L-aspartate + L-glutamine + ATP + H2O = L-asparagine + L-glutamate + AMP + diphosphate + H(+)</text>
        <dbReference type="Rhea" id="RHEA:12228"/>
        <dbReference type="ChEBI" id="CHEBI:15377"/>
        <dbReference type="ChEBI" id="CHEBI:15378"/>
        <dbReference type="ChEBI" id="CHEBI:29985"/>
        <dbReference type="ChEBI" id="CHEBI:29991"/>
        <dbReference type="ChEBI" id="CHEBI:30616"/>
        <dbReference type="ChEBI" id="CHEBI:33019"/>
        <dbReference type="ChEBI" id="CHEBI:58048"/>
        <dbReference type="ChEBI" id="CHEBI:58359"/>
        <dbReference type="ChEBI" id="CHEBI:456215"/>
        <dbReference type="EC" id="6.3.5.4"/>
    </reaction>
</comment>
<dbReference type="EC" id="6.3.5.4" evidence="3"/>
<evidence type="ECO:0000256" key="4">
    <source>
        <dbReference type="ARBA" id="ARBA00022741"/>
    </source>
</evidence>
<dbReference type="InterPro" id="IPR014729">
    <property type="entry name" value="Rossmann-like_a/b/a_fold"/>
</dbReference>
<keyword evidence="4" id="KW-0547">Nucleotide-binding</keyword>
<dbReference type="CDD" id="cd01991">
    <property type="entry name" value="Asn_synthase_B_C"/>
    <property type="match status" value="1"/>
</dbReference>
<dbReference type="Gene3D" id="3.40.50.620">
    <property type="entry name" value="HUPs"/>
    <property type="match status" value="1"/>
</dbReference>
<evidence type="ECO:0000313" key="9">
    <source>
        <dbReference type="Proteomes" id="UP000188604"/>
    </source>
</evidence>
<dbReference type="AlphaFoldDB" id="A0A1U9KMH5"/>
<evidence type="ECO:0000256" key="6">
    <source>
        <dbReference type="ARBA" id="ARBA00022962"/>
    </source>
</evidence>
<dbReference type="GO" id="GO:0006529">
    <property type="term" value="P:asparagine biosynthetic process"/>
    <property type="evidence" value="ECO:0007669"/>
    <property type="project" value="InterPro"/>
</dbReference>
<evidence type="ECO:0000256" key="2">
    <source>
        <dbReference type="ARBA" id="ARBA00005752"/>
    </source>
</evidence>
<dbReference type="STRING" id="320497.A0U93_02545"/>
<keyword evidence="6" id="KW-0315">Glutamine amidotransferase</keyword>
<dbReference type="InterPro" id="IPR029055">
    <property type="entry name" value="Ntn_hydrolases_N"/>
</dbReference>
<dbReference type="EMBL" id="CP014691">
    <property type="protein sequence ID" value="AQS87004.1"/>
    <property type="molecule type" value="Genomic_DNA"/>
</dbReference>
<dbReference type="PANTHER" id="PTHR43284:SF1">
    <property type="entry name" value="ASPARAGINE SYNTHETASE"/>
    <property type="match status" value="1"/>
</dbReference>
<dbReference type="InterPro" id="IPR051786">
    <property type="entry name" value="ASN_synthetase/amidase"/>
</dbReference>
<dbReference type="Proteomes" id="UP000188604">
    <property type="component" value="Chromosome"/>
</dbReference>
<dbReference type="Pfam" id="PF00733">
    <property type="entry name" value="Asn_synthase"/>
    <property type="match status" value="1"/>
</dbReference>
<dbReference type="InterPro" id="IPR033738">
    <property type="entry name" value="AsnB_N"/>
</dbReference>
<dbReference type="Pfam" id="PF13537">
    <property type="entry name" value="GATase_7"/>
    <property type="match status" value="1"/>
</dbReference>